<organism evidence="2">
    <name type="scientific">Sarcopeltis skottsbergii</name>
    <name type="common">Red alga</name>
    <name type="synonym">Gigartina skottsbergii</name>
    <dbReference type="NCBI Taxonomy" id="2765380"/>
    <lineage>
        <taxon>Eukaryota</taxon>
        <taxon>Rhodophyta</taxon>
        <taxon>Florideophyceae</taxon>
        <taxon>Rhodymeniophycidae</taxon>
        <taxon>Gigartinales</taxon>
        <taxon>Gigartinaceae</taxon>
        <taxon>Sarcopeltis</taxon>
    </lineage>
</organism>
<dbReference type="EMBL" id="MT032182">
    <property type="protein sequence ID" value="QOS04651.1"/>
    <property type="molecule type" value="Genomic_DNA"/>
</dbReference>
<geneLocation type="chloroplast" evidence="2"/>
<dbReference type="InterPro" id="IPR025595">
    <property type="entry name" value="PterinBD-DUF4346"/>
</dbReference>
<name>A0A7M1VKS1_SARSK</name>
<accession>A0A7M1VKS1</accession>
<sequence>MDNCYCLIRLILSKDIVLYFFQDPKHNINHPICFTACSANVLSKLIYVYKNTRYLSVQHYLYLGQEIYKAEQCLFLGQEYIQN</sequence>
<reference evidence="2" key="1">
    <citation type="submission" date="2020-02" db="EMBL/GenBank/DDBJ databases">
        <authorList>
            <person name="Hughey J.R."/>
        </authorList>
    </citation>
    <scope>NUCLEOTIDE SEQUENCE</scope>
</reference>
<keyword evidence="2" id="KW-0934">Plastid</keyword>
<feature type="domain" description="DUF4346" evidence="1">
    <location>
        <begin position="15"/>
        <end position="83"/>
    </location>
</feature>
<reference evidence="2" key="2">
    <citation type="submission" date="2021-04" db="EMBL/GenBank/DDBJ databases">
        <title>Sarcopeltis skottsbergii and Sarcopeltis antarctica (Gigartinaceae, Rhodophyta), a new genus and new species from Antarctica.</title>
        <authorList>
            <person name="Leister G."/>
            <person name="Gabrielson P."/>
            <person name="Hommersand M."/>
        </authorList>
    </citation>
    <scope>NUCLEOTIDE SEQUENCE</scope>
</reference>
<dbReference type="Pfam" id="PF14251">
    <property type="entry name" value="PterinBD-DUF4346"/>
    <property type="match status" value="1"/>
</dbReference>
<proteinExistence type="predicted"/>
<evidence type="ECO:0000313" key="2">
    <source>
        <dbReference type="EMBL" id="QOS04651.1"/>
    </source>
</evidence>
<evidence type="ECO:0000259" key="1">
    <source>
        <dbReference type="Pfam" id="PF14251"/>
    </source>
</evidence>
<gene>
    <name evidence="2" type="primary">ycf91</name>
</gene>
<dbReference type="AlphaFoldDB" id="A0A7M1VKS1"/>
<protein>
    <recommendedName>
        <fullName evidence="1">DUF4346 domain-containing protein</fullName>
    </recommendedName>
</protein>
<keyword evidence="2" id="KW-0150">Chloroplast</keyword>